<dbReference type="SMART" id="SM00054">
    <property type="entry name" value="EFh"/>
    <property type="match status" value="2"/>
</dbReference>
<dbReference type="GeneID" id="119746462"/>
<accession>A0A914BU47</accession>
<dbReference type="AlphaFoldDB" id="A0A914BU47"/>
<reference evidence="6" key="1">
    <citation type="submission" date="2022-11" db="UniProtKB">
        <authorList>
            <consortium name="EnsemblMetazoa"/>
        </authorList>
    </citation>
    <scope>IDENTIFICATION</scope>
</reference>
<proteinExistence type="predicted"/>
<dbReference type="OrthoDB" id="6572480at2759"/>
<protein>
    <recommendedName>
        <fullName evidence="5">EF-hand domain-containing protein</fullName>
    </recommendedName>
</protein>
<sequence>MADNELANRLQNRIAVEEGKDVDKKMRDYRDPHEEFAHPYPEFSEFTREQCAMYEDMFAQYDENKDDFLCYDELKAMMEKRGQPLTHLELKKLIVTLDEDQDGKFNFREFMLMWIKCLKDEMPEGTGYTKIVATNEIVLAKPASVDKAGVGGAKKLFETKARAGDDKQNLDDEIVSEQRKEYERKRQAKRDKEAAAAKKAAFANRGAMFNN</sequence>
<dbReference type="PROSITE" id="PS50222">
    <property type="entry name" value="EF_HAND_2"/>
    <property type="match status" value="2"/>
</dbReference>
<dbReference type="PANTHER" id="PTHR13025">
    <property type="entry name" value="EF-HAND DOMAIN-CONTAINING PROTEIN D"/>
    <property type="match status" value="1"/>
</dbReference>
<dbReference type="OMA" id="PHEEFAH"/>
<dbReference type="GO" id="GO:0005509">
    <property type="term" value="F:calcium ion binding"/>
    <property type="evidence" value="ECO:0007669"/>
    <property type="project" value="InterPro"/>
</dbReference>
<dbReference type="InterPro" id="IPR011992">
    <property type="entry name" value="EF-hand-dom_pair"/>
</dbReference>
<keyword evidence="1" id="KW-0479">Metal-binding</keyword>
<dbReference type="PANTHER" id="PTHR13025:SF6">
    <property type="entry name" value="EF-HAND DOMAIN-CONTAINING PROTEIN-RELATED"/>
    <property type="match status" value="1"/>
</dbReference>
<dbReference type="InterPro" id="IPR040365">
    <property type="entry name" value="EFHD1/2"/>
</dbReference>
<dbReference type="EnsemblMetazoa" id="XM_038223424.1">
    <property type="protein sequence ID" value="XP_038079352.1"/>
    <property type="gene ID" value="LOC119746462"/>
</dbReference>
<evidence type="ECO:0000256" key="4">
    <source>
        <dbReference type="SAM" id="MobiDB-lite"/>
    </source>
</evidence>
<dbReference type="CDD" id="cd00051">
    <property type="entry name" value="EFh"/>
    <property type="match status" value="1"/>
</dbReference>
<feature type="domain" description="EF-hand" evidence="5">
    <location>
        <begin position="49"/>
        <end position="84"/>
    </location>
</feature>
<keyword evidence="7" id="KW-1185">Reference proteome</keyword>
<dbReference type="RefSeq" id="XP_038079352.1">
    <property type="nucleotide sequence ID" value="XM_038223424.1"/>
</dbReference>
<evidence type="ECO:0000256" key="1">
    <source>
        <dbReference type="ARBA" id="ARBA00022723"/>
    </source>
</evidence>
<feature type="region of interest" description="Disordered" evidence="4">
    <location>
        <begin position="162"/>
        <end position="196"/>
    </location>
</feature>
<organism evidence="6 7">
    <name type="scientific">Patiria miniata</name>
    <name type="common">Bat star</name>
    <name type="synonym">Asterina miniata</name>
    <dbReference type="NCBI Taxonomy" id="46514"/>
    <lineage>
        <taxon>Eukaryota</taxon>
        <taxon>Metazoa</taxon>
        <taxon>Echinodermata</taxon>
        <taxon>Eleutherozoa</taxon>
        <taxon>Asterozoa</taxon>
        <taxon>Asteroidea</taxon>
        <taxon>Valvatacea</taxon>
        <taxon>Valvatida</taxon>
        <taxon>Asterinidae</taxon>
        <taxon>Patiria</taxon>
    </lineage>
</organism>
<feature type="domain" description="EF-hand" evidence="5">
    <location>
        <begin position="85"/>
        <end position="120"/>
    </location>
</feature>
<dbReference type="SUPFAM" id="SSF47473">
    <property type="entry name" value="EF-hand"/>
    <property type="match status" value="1"/>
</dbReference>
<evidence type="ECO:0000313" key="6">
    <source>
        <dbReference type="EnsemblMetazoa" id="XP_038079352.1"/>
    </source>
</evidence>
<keyword evidence="3" id="KW-0106">Calcium</keyword>
<dbReference type="Proteomes" id="UP000887568">
    <property type="component" value="Unplaced"/>
</dbReference>
<dbReference type="Pfam" id="PF13499">
    <property type="entry name" value="EF-hand_7"/>
    <property type="match status" value="1"/>
</dbReference>
<dbReference type="Gene3D" id="1.10.238.10">
    <property type="entry name" value="EF-hand"/>
    <property type="match status" value="1"/>
</dbReference>
<dbReference type="PROSITE" id="PS00018">
    <property type="entry name" value="EF_HAND_1"/>
    <property type="match status" value="1"/>
</dbReference>
<evidence type="ECO:0000259" key="5">
    <source>
        <dbReference type="PROSITE" id="PS50222"/>
    </source>
</evidence>
<keyword evidence="2" id="KW-0677">Repeat</keyword>
<evidence type="ECO:0000256" key="3">
    <source>
        <dbReference type="ARBA" id="ARBA00022837"/>
    </source>
</evidence>
<name>A0A914BU47_PATMI</name>
<dbReference type="InterPro" id="IPR018247">
    <property type="entry name" value="EF_Hand_1_Ca_BS"/>
</dbReference>
<dbReference type="InterPro" id="IPR002048">
    <property type="entry name" value="EF_hand_dom"/>
</dbReference>
<evidence type="ECO:0000256" key="2">
    <source>
        <dbReference type="ARBA" id="ARBA00022737"/>
    </source>
</evidence>
<evidence type="ECO:0000313" key="7">
    <source>
        <dbReference type="Proteomes" id="UP000887568"/>
    </source>
</evidence>